<reference evidence="2 3" key="1">
    <citation type="submission" date="2017-06" db="EMBL/GenBank/DDBJ databases">
        <authorList>
            <consortium name="Pathogen Informatics"/>
        </authorList>
    </citation>
    <scope>NUCLEOTIDE SEQUENCE [LARGE SCALE GENOMIC DNA]</scope>
    <source>
        <strain evidence="2 3">NCTC12947</strain>
    </source>
</reference>
<sequence length="146" mass="16075">MKRHILTLAVLAMAFAACQNTNSNNAQTASETTEAAMMQDEKPAMEAPAWAGTYVGTLPAADTGGYVTVLELRADNTYRLQEKAADKNFKDEQEGTFVFEGGKFTLTSEKGEKTYYALKDNGKILLLDKDGNEIKTELDYSLTKKM</sequence>
<feature type="chain" id="PRO_5043768826" evidence="1">
    <location>
        <begin position="27"/>
        <end position="146"/>
    </location>
</feature>
<name>A0AAX2H2D6_9FLAO</name>
<evidence type="ECO:0000313" key="2">
    <source>
        <dbReference type="EMBL" id="SNV13515.1"/>
    </source>
</evidence>
<feature type="signal peptide" evidence="1">
    <location>
        <begin position="1"/>
        <end position="26"/>
    </location>
</feature>
<proteinExistence type="predicted"/>
<evidence type="ECO:0000313" key="3">
    <source>
        <dbReference type="Proteomes" id="UP000215539"/>
    </source>
</evidence>
<accession>A0AAX2H2D6</accession>
<dbReference type="Proteomes" id="UP000215539">
    <property type="component" value="Chromosome 1"/>
</dbReference>
<dbReference type="EMBL" id="LT906449">
    <property type="protein sequence ID" value="SNV13515.1"/>
    <property type="molecule type" value="Genomic_DNA"/>
</dbReference>
<keyword evidence="1" id="KW-0732">Signal</keyword>
<dbReference type="Pfam" id="PF04170">
    <property type="entry name" value="NlpE"/>
    <property type="match status" value="1"/>
</dbReference>
<dbReference type="AlphaFoldDB" id="A0AAX2H2D6"/>
<protein>
    <submittedName>
        <fullName evidence="2">Copper homeostasis protein CutF</fullName>
    </submittedName>
</protein>
<dbReference type="PROSITE" id="PS51257">
    <property type="entry name" value="PROKAR_LIPOPROTEIN"/>
    <property type="match status" value="1"/>
</dbReference>
<organism evidence="2 3">
    <name type="scientific">Capnocytophaga haemolytica</name>
    <dbReference type="NCBI Taxonomy" id="45243"/>
    <lineage>
        <taxon>Bacteria</taxon>
        <taxon>Pseudomonadati</taxon>
        <taxon>Bacteroidota</taxon>
        <taxon>Flavobacteriia</taxon>
        <taxon>Flavobacteriales</taxon>
        <taxon>Flavobacteriaceae</taxon>
        <taxon>Capnocytophaga</taxon>
    </lineage>
</organism>
<gene>
    <name evidence="2" type="primary">nlpE</name>
    <name evidence="2" type="ORF">SAMEA44541418_01732</name>
</gene>
<dbReference type="Gene3D" id="2.40.128.640">
    <property type="match status" value="1"/>
</dbReference>
<evidence type="ECO:0000256" key="1">
    <source>
        <dbReference type="SAM" id="SignalP"/>
    </source>
</evidence>
<dbReference type="InterPro" id="IPR007298">
    <property type="entry name" value="Cu-R_lipoprotein_NlpE"/>
</dbReference>
<dbReference type="RefSeq" id="WP_074860919.1">
    <property type="nucleotide sequence ID" value="NZ_CP014227.1"/>
</dbReference>